<comment type="similarity">
    <text evidence="6">Belongs to the GdpP/PdeA phosphodiesterase family.</text>
</comment>
<evidence type="ECO:0000256" key="3">
    <source>
        <dbReference type="ARBA" id="ARBA00022692"/>
    </source>
</evidence>
<dbReference type="InterPro" id="IPR003156">
    <property type="entry name" value="DHHA1_dom"/>
</dbReference>
<evidence type="ECO:0000259" key="8">
    <source>
        <dbReference type="PROSITE" id="PS50887"/>
    </source>
</evidence>
<evidence type="ECO:0000256" key="5">
    <source>
        <dbReference type="ARBA" id="ARBA00023136"/>
    </source>
</evidence>
<dbReference type="EMBL" id="JANGCH010000008">
    <property type="protein sequence ID" value="MCQ5121991.1"/>
    <property type="molecule type" value="Genomic_DNA"/>
</dbReference>
<dbReference type="Proteomes" id="UP001524435">
    <property type="component" value="Unassembled WGS sequence"/>
</dbReference>
<dbReference type="InterPro" id="IPR038763">
    <property type="entry name" value="DHH_sf"/>
</dbReference>
<dbReference type="PIRSF" id="PIRSF026583">
    <property type="entry name" value="YybT"/>
    <property type="match status" value="1"/>
</dbReference>
<name>A0ABT1SL97_9FIRM</name>
<comment type="caution">
    <text evidence="9">The sequence shown here is derived from an EMBL/GenBank/DDBJ whole genome shotgun (WGS) entry which is preliminary data.</text>
</comment>
<evidence type="ECO:0000256" key="4">
    <source>
        <dbReference type="ARBA" id="ARBA00022989"/>
    </source>
</evidence>
<feature type="domain" description="GGDEF" evidence="8">
    <location>
        <begin position="169"/>
        <end position="297"/>
    </location>
</feature>
<proteinExistence type="inferred from homology"/>
<keyword evidence="4 7" id="KW-1133">Transmembrane helix</keyword>
<dbReference type="PANTHER" id="PTHR47618">
    <property type="entry name" value="BIFUNCTIONAL OLIGORIBONUCLEASE AND PAP PHOSPHATASE NRNA"/>
    <property type="match status" value="1"/>
</dbReference>
<dbReference type="Pfam" id="PF01368">
    <property type="entry name" value="DHH"/>
    <property type="match status" value="1"/>
</dbReference>
<keyword evidence="6" id="KW-0378">Hydrolase</keyword>
<dbReference type="InterPro" id="IPR049553">
    <property type="entry name" value="GdpP-like_PAS"/>
</dbReference>
<comment type="function">
    <text evidence="6">Has phosphodiesterase (PDE) activity against cyclic-di-AMP (c-di-AMP).</text>
</comment>
<dbReference type="SUPFAM" id="SSF64182">
    <property type="entry name" value="DHH phosphoesterases"/>
    <property type="match status" value="1"/>
</dbReference>
<dbReference type="InterPro" id="IPR001667">
    <property type="entry name" value="DDH_dom"/>
</dbReference>
<keyword evidence="5 6" id="KW-0472">Membrane</keyword>
<protein>
    <recommendedName>
        <fullName evidence="6">Cyclic-di-AMP phosphodiesterase</fullName>
        <ecNumber evidence="6">3.1.4.-</ecNumber>
    </recommendedName>
</protein>
<dbReference type="Pfam" id="PF21370">
    <property type="entry name" value="PAS_GdpP"/>
    <property type="match status" value="1"/>
</dbReference>
<organism evidence="9 10">
    <name type="scientific">Massilicoli timonensis</name>
    <dbReference type="NCBI Taxonomy" id="2015901"/>
    <lineage>
        <taxon>Bacteria</taxon>
        <taxon>Bacillati</taxon>
        <taxon>Bacillota</taxon>
        <taxon>Erysipelotrichia</taxon>
        <taxon>Erysipelotrichales</taxon>
        <taxon>Erysipelotrichaceae</taxon>
        <taxon>Massilicoli</taxon>
    </lineage>
</organism>
<dbReference type="PROSITE" id="PS50887">
    <property type="entry name" value="GGDEF"/>
    <property type="match status" value="1"/>
</dbReference>
<dbReference type="InterPro" id="IPR051319">
    <property type="entry name" value="Oligoribo/pAp-PDE_c-di-AMP_PDE"/>
</dbReference>
<keyword evidence="3 7" id="KW-0812">Transmembrane</keyword>
<gene>
    <name evidence="9" type="ORF">NE663_06935</name>
</gene>
<dbReference type="Gene3D" id="3.90.1640.10">
    <property type="entry name" value="inorganic pyrophosphatase (n-terminal core)"/>
    <property type="match status" value="1"/>
</dbReference>
<keyword evidence="2 6" id="KW-1003">Cell membrane</keyword>
<dbReference type="InterPro" id="IPR014528">
    <property type="entry name" value="GdpP/PdeA"/>
</dbReference>
<evidence type="ECO:0000313" key="10">
    <source>
        <dbReference type="Proteomes" id="UP001524435"/>
    </source>
</evidence>
<accession>A0ABT1SL97</accession>
<comment type="subcellular location">
    <subcellularLocation>
        <location evidence="1">Cell membrane</location>
        <topology evidence="1">Multi-pass membrane protein</topology>
    </subcellularLocation>
</comment>
<feature type="transmembrane region" description="Helical" evidence="7">
    <location>
        <begin position="37"/>
        <end position="55"/>
    </location>
</feature>
<feature type="transmembrane region" description="Helical" evidence="7">
    <location>
        <begin position="12"/>
        <end position="31"/>
    </location>
</feature>
<evidence type="ECO:0000313" key="9">
    <source>
        <dbReference type="EMBL" id="MCQ5121991.1"/>
    </source>
</evidence>
<evidence type="ECO:0000256" key="6">
    <source>
        <dbReference type="PIRNR" id="PIRNR026583"/>
    </source>
</evidence>
<keyword evidence="10" id="KW-1185">Reference proteome</keyword>
<dbReference type="InterPro" id="IPR000160">
    <property type="entry name" value="GGDEF_dom"/>
</dbReference>
<dbReference type="Gene3D" id="3.10.310.30">
    <property type="match status" value="1"/>
</dbReference>
<dbReference type="PANTHER" id="PTHR47618:SF2">
    <property type="entry name" value="CYCLIC-DI-AMP PHOSPHODIESTERASE GDPP"/>
    <property type="match status" value="1"/>
</dbReference>
<evidence type="ECO:0000256" key="2">
    <source>
        <dbReference type="ARBA" id="ARBA00022475"/>
    </source>
</evidence>
<evidence type="ECO:0000256" key="7">
    <source>
        <dbReference type="SAM" id="Phobius"/>
    </source>
</evidence>
<sequence length="660" mass="74857">MERLENLKLQIAVIVIAEIVMLLVMYLVGFQETVKPLALFMVFNIVVVIWILYSLQKEKENRDIDISRILGKDAKDAFVFGQIGIITYDDNFVVTWVNEFMMQRELKLVGKKVTSWIPDLHVLLNGESDSIVGAYEDQTYEVTHKENGHVLYVRDITEITALRKLQKDEEVVIGLIHLDNYMDISQYEDETKMALINTNLRQAVVEWAKGYGMLIRRLRSDRFLVVLDKAIYEKILEDKFSILNKIRNNADEIDVAITLSMSFAGGTSDYQELDTMVNDLLELALSRGGDQVAVKRYGENVRYFGGNSEAKEKRSRVRVRVMAQAIRETIEDSERVFIVGHRLMDFDCMGSALGMSRIVQAYGRKCYIVSKSGGIEEQLNDALHTFNEALGARHQFISDMEACKMADAQDLVIAVDHHNPDQCGAPDILRQQKRKIVIDHHRRSENFIDDPLLVYVETGASSVSELITELLPYQTNKVHLSEEEATIMYLGILIDTNRFKARTGSRTFEAVAQLKKLGVDSIKAENLLKENFEEFEERAQIMKYAKRFHEHIVIACVSDNRILNRTMLSKVADNLLNIKGVDASFVLARTDEKNVAISARSSGSINVQIIMEAMQGGGHFSAAALQRESDDIASVNAELEATIEAYLTRKDEENESNSVK</sequence>
<dbReference type="Pfam" id="PF24898">
    <property type="entry name" value="GGDEF_GdpP"/>
    <property type="match status" value="1"/>
</dbReference>
<dbReference type="RefSeq" id="WP_102268914.1">
    <property type="nucleotide sequence ID" value="NZ_CALVCM010000014.1"/>
</dbReference>
<dbReference type="EC" id="3.1.4.-" evidence="6"/>
<reference evidence="9 10" key="1">
    <citation type="submission" date="2022-06" db="EMBL/GenBank/DDBJ databases">
        <title>Isolation of gut microbiota from human fecal samples.</title>
        <authorList>
            <person name="Pamer E.G."/>
            <person name="Barat B."/>
            <person name="Waligurski E."/>
            <person name="Medina S."/>
            <person name="Paddock L."/>
            <person name="Mostad J."/>
        </authorList>
    </citation>
    <scope>NUCLEOTIDE SEQUENCE [LARGE SCALE GENOMIC DNA]</scope>
    <source>
        <strain evidence="9 10">DFI.6.1</strain>
    </source>
</reference>
<dbReference type="Pfam" id="PF02272">
    <property type="entry name" value="DHHA1"/>
    <property type="match status" value="1"/>
</dbReference>
<evidence type="ECO:0000256" key="1">
    <source>
        <dbReference type="ARBA" id="ARBA00004651"/>
    </source>
</evidence>
<comment type="catalytic activity">
    <reaction evidence="6">
        <text>3',3'-c-di-AMP + H2O = 5'-O-phosphonoadenylyl-(3'-&gt;5')-adenosine + H(+)</text>
        <dbReference type="Rhea" id="RHEA:54420"/>
        <dbReference type="ChEBI" id="CHEBI:15377"/>
        <dbReference type="ChEBI" id="CHEBI:15378"/>
        <dbReference type="ChEBI" id="CHEBI:71500"/>
        <dbReference type="ChEBI" id="CHEBI:138171"/>
    </reaction>
</comment>
<dbReference type="Gene3D" id="3.30.450.20">
    <property type="entry name" value="PAS domain"/>
    <property type="match status" value="1"/>
</dbReference>